<evidence type="ECO:0000313" key="3">
    <source>
        <dbReference type="Proteomes" id="UP001497457"/>
    </source>
</evidence>
<evidence type="ECO:0000256" key="1">
    <source>
        <dbReference type="SAM" id="Phobius"/>
    </source>
</evidence>
<proteinExistence type="predicted"/>
<dbReference type="AlphaFoldDB" id="A0ABC8ZSH7"/>
<feature type="transmembrane region" description="Helical" evidence="1">
    <location>
        <begin position="20"/>
        <end position="45"/>
    </location>
</feature>
<keyword evidence="1" id="KW-0472">Membrane</keyword>
<gene>
    <name evidence="2" type="ORF">URODEC1_LOCUS46104</name>
</gene>
<organism evidence="2 3">
    <name type="scientific">Urochloa decumbens</name>
    <dbReference type="NCBI Taxonomy" id="240449"/>
    <lineage>
        <taxon>Eukaryota</taxon>
        <taxon>Viridiplantae</taxon>
        <taxon>Streptophyta</taxon>
        <taxon>Embryophyta</taxon>
        <taxon>Tracheophyta</taxon>
        <taxon>Spermatophyta</taxon>
        <taxon>Magnoliopsida</taxon>
        <taxon>Liliopsida</taxon>
        <taxon>Poales</taxon>
        <taxon>Poaceae</taxon>
        <taxon>PACMAD clade</taxon>
        <taxon>Panicoideae</taxon>
        <taxon>Panicodae</taxon>
        <taxon>Paniceae</taxon>
        <taxon>Melinidinae</taxon>
        <taxon>Urochloa</taxon>
    </lineage>
</organism>
<keyword evidence="1" id="KW-1133">Transmembrane helix</keyword>
<evidence type="ECO:0008006" key="4">
    <source>
        <dbReference type="Google" id="ProtNLM"/>
    </source>
</evidence>
<accession>A0ABC8ZSH7</accession>
<keyword evidence="1" id="KW-0812">Transmembrane</keyword>
<name>A0ABC8ZSH7_9POAL</name>
<dbReference type="Proteomes" id="UP001497457">
    <property type="component" value="Chromosome 19rd"/>
</dbReference>
<dbReference type="EMBL" id="OZ075129">
    <property type="protein sequence ID" value="CAL4963286.1"/>
    <property type="molecule type" value="Genomic_DNA"/>
</dbReference>
<keyword evidence="3" id="KW-1185">Reference proteome</keyword>
<evidence type="ECO:0000313" key="2">
    <source>
        <dbReference type="EMBL" id="CAL4963286.1"/>
    </source>
</evidence>
<dbReference type="PANTHER" id="PTHR33994">
    <property type="entry name" value="OS04G0515000 PROTEIN"/>
    <property type="match status" value="1"/>
</dbReference>
<protein>
    <recommendedName>
        <fullName evidence="4">Late embryogenesis abundant protein LEA-2 subgroup domain-containing protein</fullName>
    </recommendedName>
</protein>
<sequence length="204" mass="22160">MDLEALLSGLYDEEAHKSCIFYACMAVLFVISAVFAPLIGYDLLFDPRLRVGRIKFSMEPVACTGLGLGHDGAAPPPLSFNVTLHATSTFRHTFCSSGGATLQAAFSGLTVAVGQVAPFCLEPREPAVIAGTAASAWTALPHGFQERIDRGREKSGGLELEVNLSFKNEFKGEMWMRCRAMLDANLLNKTACTTFIRTPFIYTN</sequence>
<dbReference type="PANTHER" id="PTHR33994:SF40">
    <property type="entry name" value="LATE EMBRYOGENESIS ABUNDANT PROTEIN LEA-2 SUBGROUP DOMAIN-CONTAINING PROTEIN"/>
    <property type="match status" value="1"/>
</dbReference>
<reference evidence="2" key="1">
    <citation type="submission" date="2024-10" db="EMBL/GenBank/DDBJ databases">
        <authorList>
            <person name="Ryan C."/>
        </authorList>
    </citation>
    <scope>NUCLEOTIDE SEQUENCE [LARGE SCALE GENOMIC DNA]</scope>
</reference>